<protein>
    <recommendedName>
        <fullName evidence="3">beta-glucosidase</fullName>
        <ecNumber evidence="3">3.2.1.21</ecNumber>
    </recommendedName>
</protein>
<dbReference type="PRINTS" id="PR00131">
    <property type="entry name" value="GLHYDRLASE1"/>
</dbReference>
<dbReference type="PANTHER" id="PTHR10353:SF36">
    <property type="entry name" value="LP05116P"/>
    <property type="match status" value="1"/>
</dbReference>
<dbReference type="Gene3D" id="3.20.20.80">
    <property type="entry name" value="Glycosidases"/>
    <property type="match status" value="4"/>
</dbReference>
<feature type="compositionally biased region" description="Pro residues" evidence="9">
    <location>
        <begin position="1940"/>
        <end position="1950"/>
    </location>
</feature>
<evidence type="ECO:0000256" key="3">
    <source>
        <dbReference type="ARBA" id="ARBA00012744"/>
    </source>
</evidence>
<evidence type="ECO:0000256" key="10">
    <source>
        <dbReference type="SAM" id="SignalP"/>
    </source>
</evidence>
<evidence type="ECO:0000256" key="4">
    <source>
        <dbReference type="ARBA" id="ARBA00022801"/>
    </source>
</evidence>
<dbReference type="InterPro" id="IPR025660">
    <property type="entry name" value="Pept_his_AS"/>
</dbReference>
<comment type="subunit">
    <text evidence="2">Homodimer.</text>
</comment>
<name>A0AAN8K7J7_PATCE</name>
<evidence type="ECO:0000313" key="11">
    <source>
        <dbReference type="EMBL" id="KAK6190481.1"/>
    </source>
</evidence>
<feature type="chain" id="PRO_5042933143" description="beta-glucosidase" evidence="10">
    <location>
        <begin position="20"/>
        <end position="2004"/>
    </location>
</feature>
<keyword evidence="10" id="KW-0732">Signal</keyword>
<dbReference type="EMBL" id="JAZGQO010000002">
    <property type="protein sequence ID" value="KAK6190481.1"/>
    <property type="molecule type" value="Genomic_DNA"/>
</dbReference>
<evidence type="ECO:0000256" key="5">
    <source>
        <dbReference type="ARBA" id="ARBA00023180"/>
    </source>
</evidence>
<proteinExistence type="inferred from homology"/>
<reference evidence="11 12" key="1">
    <citation type="submission" date="2024-01" db="EMBL/GenBank/DDBJ databases">
        <title>The genome of the rayed Mediterranean limpet Patella caerulea (Linnaeus, 1758).</title>
        <authorList>
            <person name="Anh-Thu Weber A."/>
            <person name="Halstead-Nussloch G."/>
        </authorList>
    </citation>
    <scope>NUCLEOTIDE SEQUENCE [LARGE SCALE GENOMIC DNA]</scope>
    <source>
        <strain evidence="11">AATW-2023a</strain>
        <tissue evidence="11">Whole specimen</tissue>
    </source>
</reference>
<comment type="caution">
    <text evidence="11">The sequence shown here is derived from an EMBL/GenBank/DDBJ whole genome shotgun (WGS) entry which is preliminary data.</text>
</comment>
<dbReference type="PROSITE" id="PS00653">
    <property type="entry name" value="GLYCOSYL_HYDROL_F1_2"/>
    <property type="match status" value="2"/>
</dbReference>
<dbReference type="EC" id="3.2.1.21" evidence="3"/>
<evidence type="ECO:0000256" key="1">
    <source>
        <dbReference type="ARBA" id="ARBA00010838"/>
    </source>
</evidence>
<comment type="similarity">
    <text evidence="1">Belongs to the glycosyl hydrolase 1 family.</text>
</comment>
<dbReference type="InterPro" id="IPR001360">
    <property type="entry name" value="Glyco_hydro_1"/>
</dbReference>
<evidence type="ECO:0000256" key="6">
    <source>
        <dbReference type="ARBA" id="ARBA00023295"/>
    </source>
</evidence>
<dbReference type="InterPro" id="IPR017853">
    <property type="entry name" value="GH"/>
</dbReference>
<keyword evidence="6 8" id="KW-0326">Glycosidase</keyword>
<feature type="signal peptide" evidence="10">
    <location>
        <begin position="1"/>
        <end position="19"/>
    </location>
</feature>
<dbReference type="InterPro" id="IPR018120">
    <property type="entry name" value="Glyco_hydro_1_AS"/>
</dbReference>
<evidence type="ECO:0000256" key="8">
    <source>
        <dbReference type="RuleBase" id="RU004468"/>
    </source>
</evidence>
<feature type="active site" description="Nucleophile" evidence="7">
    <location>
        <position position="1369"/>
    </location>
</feature>
<dbReference type="Pfam" id="PF00232">
    <property type="entry name" value="Glyco_hydro_1"/>
    <property type="match status" value="4"/>
</dbReference>
<gene>
    <name evidence="11" type="ORF">SNE40_002343</name>
</gene>
<feature type="region of interest" description="Disordered" evidence="9">
    <location>
        <begin position="1931"/>
        <end position="1954"/>
    </location>
</feature>
<keyword evidence="12" id="KW-1185">Reference proteome</keyword>
<dbReference type="GO" id="GO:0005975">
    <property type="term" value="P:carbohydrate metabolic process"/>
    <property type="evidence" value="ECO:0007669"/>
    <property type="project" value="InterPro"/>
</dbReference>
<sequence length="2004" mass="228437">MKRLINLVVCFIFFRECVAETENDPFLFGTFPVDFKWGASSSAYKVEGASMTDGKGSNIWDVYVQEPGNIQDGSTGEVTCDSYHKYKEDVQLLKNIGANSYRFSISWSRIMPTGSFPVNTEGINYYKNLISELKKYNITPIVTLYDNDLPEELHFRGGWLNDDTNDHFVEYARTCFSEFGRDVKDWVTLNDPWNEAVNGYGNRSIAPGLWGPGTYTYTAAHNMIKAHVVTYRTYNRAFSYQAGNIGIALKSHWFEPMYSSSEIDTDAKERAMQFQLGWFLNPLVNGDYPNIMKTLINSKTREITPDNPSRLPEFTADEIRDNQDTIDFLELRYDSSKMVTVKVNHCDPPSYMCDCDVLAKPDMSWMGHPSPTGLRKALNWIKDQYSGLSVYVKDAGLGDMTGTLEDKHRVYYMKHHIDQVLKAINEDSCRVEGYFATALMDSFEWVQGFSVKYGLHHVDFTDTDRTRTQKASARYYSRIIKDNGFHKGYPGPAGMESGVVPYSDQFKIYFGKFPNDFVWGVGSSAYQVEGASSEDGKGVSILDTASRMGKIENGQTGDISSDQYHQYKQDVQLIKKLGVKQYRFSIAWTRVFPDGTPSSFNEKGMEYYKNLITELLDNQIQPFVTLYQSDLPQALENQGGWMNESTVDLFVEYADTCFRELGPRVKQWITINNPHGVAVLGYGSGTEPPYHMDVGTAPYTVSKNLILAHAKAYRRYESLYKNQQNGTVGIALQFEWAEPKNPYNDKDVEAAERYLQMNSGWFGNPILGTGDWPTVLYEQVAQKSRAAGMSDSRLPEFTDAEIQMIKGSYDFLGVNMYTSTLISSQISPDNATVSFYNDQDVKKSDDPTWISSGMVKVTPFGMRKVLNWIKYQYNNPAVYITENGLPDTNGSLIDEHRMHYYRTYINSVLKAINLDGCNVKGYSGGSLLDGFEGSSGYKQKYGFYKIDFEVTARNRAARASAHWFSILTKENAFNPGFTQAGGWGIAPQYTDQFYYDTFPKDFIFSTATSSAQIEGAWNIDGKGPSIWDTFANAGRCKENATPQVACDSYHKYQDDVAIIDDLGVQAYRFSIAWARVMSDGTRATRNQKGIDYYNNLINELLRHNIKPVVTIFHWDLPQALEDHGGWLNESIAYWFKEYAALCFEEFGDRVPMWLTLNEPWVFTVLGYGSGTFAPGIVDMAKNPYLATHNAIKAHAEAYHQYHDVYNGTGRIGVTLNIDWSQPHDIYNEKHREASESAIQTFLGWYAHPIYVNGDYPPIMKEIVRRNSLAQNYPESRLPEFTEQEKQWINGTSDFFGMNHYTTNRVVNDDPEVIAKQDGSYWTDRGAWMDADPTWPGSGSSWLNVVPWGIRKILNWVRNNYGDREIFITENGVSDNNQTLDDVSRVYFYTHYINEVLKAVKLDGVNVIGYTAWSVMDNFEWQSGYTEYFGIYQVNFSDPQRTRKPKASAALIREIVRDNGFINGSKTDPKATMKMPYEDEYLEEDFPENFMWGAATTAYQIEGGWNADGKGESVLDAFFRNTSNGDVAADSYHRYTEDIEALKQISASFYFQSISWSRILPMGTTDVVNQKGIDYYKDIFDKLKANKIMPTVSLFSWDLPNVLEQQNGGWLNETTIDKFVDYARICFQNFGDVVKDWVTMTEPEQSAFWAYESDELPPGGEQRRTGDMYLAVHNMIKAHARVYHMYYTEFKRKQNGYVGISLRREWYIPNDSRNPADNDAVLRNIEFDYGWVGDPIFKTGDYPVEMKNRITGSRLPTFTQREKELNKGSADFLGISHYTTYLVSESKLPRSTRPSFYDDKDVTLSFNNDWPSPGSDWLMVYPRGIRMMLRMITKRYGNIRIFISGNGISDKTAEKNNIDRTTYIKLYTNEILKAIKLDGCSTVGGYTYSPLINGFTWENGYNEKNGLFSIDYSSGNLARKSTPASKFFKSMTNATSTTPTVPEPEPRPPTTPTSCNCPENVTVKTVTDKDCQAILNYINNDGNRYSSSIMYITSIALFLKYFIFP</sequence>
<dbReference type="PROSITE" id="PS00639">
    <property type="entry name" value="THIOL_PROTEASE_HIS"/>
    <property type="match status" value="1"/>
</dbReference>
<dbReference type="PROSITE" id="PS00572">
    <property type="entry name" value="GLYCOSYL_HYDROL_F1_1"/>
    <property type="match status" value="1"/>
</dbReference>
<dbReference type="GO" id="GO:0008422">
    <property type="term" value="F:beta-glucosidase activity"/>
    <property type="evidence" value="ECO:0007669"/>
    <property type="project" value="TreeGrafter"/>
</dbReference>
<accession>A0AAN8K7J7</accession>
<organism evidence="11 12">
    <name type="scientific">Patella caerulea</name>
    <name type="common">Rayed Mediterranean limpet</name>
    <dbReference type="NCBI Taxonomy" id="87958"/>
    <lineage>
        <taxon>Eukaryota</taxon>
        <taxon>Metazoa</taxon>
        <taxon>Spiralia</taxon>
        <taxon>Lophotrochozoa</taxon>
        <taxon>Mollusca</taxon>
        <taxon>Gastropoda</taxon>
        <taxon>Patellogastropoda</taxon>
        <taxon>Patelloidea</taxon>
        <taxon>Patellidae</taxon>
        <taxon>Patella</taxon>
    </lineage>
</organism>
<keyword evidence="4 8" id="KW-0378">Hydrolase</keyword>
<dbReference type="InterPro" id="IPR033132">
    <property type="entry name" value="GH_1_N_CS"/>
</dbReference>
<evidence type="ECO:0000256" key="9">
    <source>
        <dbReference type="SAM" id="MobiDB-lite"/>
    </source>
</evidence>
<keyword evidence="5" id="KW-0325">Glycoprotein</keyword>
<evidence type="ECO:0000313" key="12">
    <source>
        <dbReference type="Proteomes" id="UP001347796"/>
    </source>
</evidence>
<dbReference type="FunFam" id="3.20.20.80:FF:000013">
    <property type="entry name" value="lactase-phlorizin hydrolase"/>
    <property type="match status" value="4"/>
</dbReference>
<evidence type="ECO:0000256" key="2">
    <source>
        <dbReference type="ARBA" id="ARBA00011738"/>
    </source>
</evidence>
<dbReference type="SUPFAM" id="SSF51445">
    <property type="entry name" value="(Trans)glycosidases"/>
    <property type="match status" value="4"/>
</dbReference>
<evidence type="ECO:0000256" key="7">
    <source>
        <dbReference type="PROSITE-ProRule" id="PRU10055"/>
    </source>
</evidence>
<dbReference type="PANTHER" id="PTHR10353">
    <property type="entry name" value="GLYCOSYL HYDROLASE"/>
    <property type="match status" value="1"/>
</dbReference>
<dbReference type="Proteomes" id="UP001347796">
    <property type="component" value="Unassembled WGS sequence"/>
</dbReference>